<comment type="caution">
    <text evidence="2">The sequence shown here is derived from an EMBL/GenBank/DDBJ whole genome shotgun (WGS) entry which is preliminary data.</text>
</comment>
<proteinExistence type="predicted"/>
<protein>
    <submittedName>
        <fullName evidence="2">Uncharacterized protein</fullName>
    </submittedName>
</protein>
<accession>A0ABT8AYF1</accession>
<keyword evidence="3" id="KW-1185">Reference proteome</keyword>
<sequence length="178" mass="18828">MTKLKRKPGAAAPREAPVPQVSGPAAATGKLRAIGGSGSDAFNRVIADQTVQSLWLGNADKEGRDKLRSAALATLVSIVPKDEIEGMLAAQMIATHSASMECYRRAMIREQGHEGRQSNLSHAGKLSRTFAQLLEALNRHRGKTGQQKVEVRHVHIHSGGQAVVGTVELPQGGGGASR</sequence>
<organism evidence="2 3">
    <name type="scientific">Methylobacterium longum</name>
    <dbReference type="NCBI Taxonomy" id="767694"/>
    <lineage>
        <taxon>Bacteria</taxon>
        <taxon>Pseudomonadati</taxon>
        <taxon>Pseudomonadota</taxon>
        <taxon>Alphaproteobacteria</taxon>
        <taxon>Hyphomicrobiales</taxon>
        <taxon>Methylobacteriaceae</taxon>
        <taxon>Methylobacterium</taxon>
    </lineage>
</organism>
<gene>
    <name evidence="2" type="ORF">QWZ18_31025</name>
</gene>
<feature type="region of interest" description="Disordered" evidence="1">
    <location>
        <begin position="1"/>
        <end position="25"/>
    </location>
</feature>
<dbReference type="Proteomes" id="UP001244297">
    <property type="component" value="Unassembled WGS sequence"/>
</dbReference>
<reference evidence="3" key="1">
    <citation type="journal article" date="2019" name="Int. J. Syst. Evol. Microbiol.">
        <title>The Global Catalogue of Microorganisms (GCM) 10K type strain sequencing project: providing services to taxonomists for standard genome sequencing and annotation.</title>
        <authorList>
            <consortium name="The Broad Institute Genomics Platform"/>
            <consortium name="The Broad Institute Genome Sequencing Center for Infectious Disease"/>
            <person name="Wu L."/>
            <person name="Ma J."/>
        </authorList>
    </citation>
    <scope>NUCLEOTIDE SEQUENCE [LARGE SCALE GENOMIC DNA]</scope>
    <source>
        <strain evidence="3">CECT 7806</strain>
    </source>
</reference>
<name>A0ABT8AYF1_9HYPH</name>
<evidence type="ECO:0000313" key="2">
    <source>
        <dbReference type="EMBL" id="MDN3575017.1"/>
    </source>
</evidence>
<dbReference type="EMBL" id="JAUFPT010000127">
    <property type="protein sequence ID" value="MDN3575017.1"/>
    <property type="molecule type" value="Genomic_DNA"/>
</dbReference>
<dbReference type="RefSeq" id="WP_290356754.1">
    <property type="nucleotide sequence ID" value="NZ_JAUFPT010000127.1"/>
</dbReference>
<evidence type="ECO:0000256" key="1">
    <source>
        <dbReference type="SAM" id="MobiDB-lite"/>
    </source>
</evidence>
<evidence type="ECO:0000313" key="3">
    <source>
        <dbReference type="Proteomes" id="UP001244297"/>
    </source>
</evidence>